<organism evidence="1">
    <name type="scientific">marine metagenome</name>
    <dbReference type="NCBI Taxonomy" id="408172"/>
    <lineage>
        <taxon>unclassified sequences</taxon>
        <taxon>metagenomes</taxon>
        <taxon>ecological metagenomes</taxon>
    </lineage>
</organism>
<name>A0A383D5L8_9ZZZZ</name>
<feature type="non-terminal residue" evidence="1">
    <location>
        <position position="37"/>
    </location>
</feature>
<evidence type="ECO:0000313" key="1">
    <source>
        <dbReference type="EMBL" id="SVE39772.1"/>
    </source>
</evidence>
<gene>
    <name evidence="1" type="ORF">METZ01_LOCUS492626</name>
</gene>
<accession>A0A383D5L8</accession>
<sequence length="37" mass="4211">MEKQGMISAHVYNGLQCPLIHKHFECIDDGTTKLRVP</sequence>
<reference evidence="1" key="1">
    <citation type="submission" date="2018-05" db="EMBL/GenBank/DDBJ databases">
        <authorList>
            <person name="Lanie J.A."/>
            <person name="Ng W.-L."/>
            <person name="Kazmierczak K.M."/>
            <person name="Andrzejewski T.M."/>
            <person name="Davidsen T.M."/>
            <person name="Wayne K.J."/>
            <person name="Tettelin H."/>
            <person name="Glass J.I."/>
            <person name="Rusch D."/>
            <person name="Podicherti R."/>
            <person name="Tsui H.-C.T."/>
            <person name="Winkler M.E."/>
        </authorList>
    </citation>
    <scope>NUCLEOTIDE SEQUENCE</scope>
</reference>
<dbReference type="AlphaFoldDB" id="A0A383D5L8"/>
<dbReference type="EMBL" id="UINC01214510">
    <property type="protein sequence ID" value="SVE39772.1"/>
    <property type="molecule type" value="Genomic_DNA"/>
</dbReference>
<proteinExistence type="predicted"/>
<protein>
    <submittedName>
        <fullName evidence="1">Uncharacterized protein</fullName>
    </submittedName>
</protein>